<reference evidence="1" key="1">
    <citation type="submission" date="2020-05" db="UniProtKB">
        <authorList>
            <consortium name="EnsemblMetazoa"/>
        </authorList>
    </citation>
    <scope>IDENTIFICATION</scope>
    <source>
        <strain evidence="1">TTRI</strain>
    </source>
</reference>
<organism evidence="1 2">
    <name type="scientific">Glossina austeni</name>
    <name type="common">Savannah tsetse fly</name>
    <dbReference type="NCBI Taxonomy" id="7395"/>
    <lineage>
        <taxon>Eukaryota</taxon>
        <taxon>Metazoa</taxon>
        <taxon>Ecdysozoa</taxon>
        <taxon>Arthropoda</taxon>
        <taxon>Hexapoda</taxon>
        <taxon>Insecta</taxon>
        <taxon>Pterygota</taxon>
        <taxon>Neoptera</taxon>
        <taxon>Endopterygota</taxon>
        <taxon>Diptera</taxon>
        <taxon>Brachycera</taxon>
        <taxon>Muscomorpha</taxon>
        <taxon>Hippoboscoidea</taxon>
        <taxon>Glossinidae</taxon>
        <taxon>Glossina</taxon>
    </lineage>
</organism>
<protein>
    <submittedName>
        <fullName evidence="1">Uncharacterized protein</fullName>
    </submittedName>
</protein>
<dbReference type="Proteomes" id="UP000078200">
    <property type="component" value="Unassembled WGS sequence"/>
</dbReference>
<evidence type="ECO:0000313" key="2">
    <source>
        <dbReference type="Proteomes" id="UP000078200"/>
    </source>
</evidence>
<name>A0A1A9VII6_GLOAU</name>
<dbReference type="AlphaFoldDB" id="A0A1A9VII6"/>
<dbReference type="VEuPathDB" id="VectorBase:GAUT038581"/>
<evidence type="ECO:0000313" key="1">
    <source>
        <dbReference type="EnsemblMetazoa" id="GAUT038581-PA"/>
    </source>
</evidence>
<accession>A0A1A9VII6</accession>
<dbReference type="EnsemblMetazoa" id="GAUT038581-RA">
    <property type="protein sequence ID" value="GAUT038581-PA"/>
    <property type="gene ID" value="GAUT038581"/>
</dbReference>
<keyword evidence="2" id="KW-1185">Reference proteome</keyword>
<proteinExistence type="predicted"/>
<sequence>MRWSESMPPIGEYRVERAEAAPAPFAAADSLISSQLVVAPQQWSVASGSVAKLNAFDASEFLTTCRLKWRKRLKGRRT</sequence>